<dbReference type="PANTHER" id="PTHR34051">
    <property type="entry name" value="PROTEIN LOW PSII ACCUMULATION 3, CHLOROPLASTIC"/>
    <property type="match status" value="1"/>
</dbReference>
<dbReference type="Pfam" id="PF09353">
    <property type="entry name" value="DUF1995"/>
    <property type="match status" value="1"/>
</dbReference>
<name>A0A836B621_9CHLO</name>
<feature type="domain" description="DUF1995" evidence="1">
    <location>
        <begin position="1"/>
        <end position="250"/>
    </location>
</feature>
<dbReference type="PANTHER" id="PTHR34051:SF2">
    <property type="entry name" value="PROTEIN LPA3"/>
    <property type="match status" value="1"/>
</dbReference>
<evidence type="ECO:0000259" key="1">
    <source>
        <dbReference type="Pfam" id="PF09353"/>
    </source>
</evidence>
<gene>
    <name evidence="2" type="ORF">HYH02_006883</name>
</gene>
<comment type="caution">
    <text evidence="2">The sequence shown here is derived from an EMBL/GenBank/DDBJ whole genome shotgun (WGS) entry which is preliminary data.</text>
</comment>
<reference evidence="2" key="1">
    <citation type="journal article" date="2020" name="bioRxiv">
        <title>Comparative genomics of Chlamydomonas.</title>
        <authorList>
            <person name="Craig R.J."/>
            <person name="Hasan A.R."/>
            <person name="Ness R.W."/>
            <person name="Keightley P.D."/>
        </authorList>
    </citation>
    <scope>NUCLEOTIDE SEQUENCE</scope>
    <source>
        <strain evidence="2">CCAP 11/173</strain>
    </source>
</reference>
<dbReference type="InterPro" id="IPR044687">
    <property type="entry name" value="LPA3"/>
</dbReference>
<keyword evidence="3" id="KW-1185">Reference proteome</keyword>
<dbReference type="EMBL" id="JAEHOD010000018">
    <property type="protein sequence ID" value="KAG2448299.1"/>
    <property type="molecule type" value="Genomic_DNA"/>
</dbReference>
<accession>A0A836B621</accession>
<dbReference type="OrthoDB" id="2082at2759"/>
<evidence type="ECO:0000313" key="3">
    <source>
        <dbReference type="Proteomes" id="UP000613740"/>
    </source>
</evidence>
<sequence>MVDHAVDAVSNAINDGLKLLEVEFPALPTGIDAYKGASDLFIDSNTQLALAAAKRLAARGRKVHIVLPDGGEHARTCRIFKNNIQLAEGVTVGHLLEGNAPNPLAGLFGGAGPASKEAGEKADTYIFINATCVELLNVRTYIEKMPASSADKVMVLWNLELDTLRGDLGLPAFPPKSLQYEFLCRFRPAYYLRPRDYSKSVPVPPFIINYSGALFREYPGPWQVMLKQDGGEYACIAEDRARYNLGEVKEEMTVAMGLATELEGSTMQFLRRGVKQSTWYEDDYEQEKFHDWRL</sequence>
<dbReference type="AlphaFoldDB" id="A0A836B621"/>
<protein>
    <recommendedName>
        <fullName evidence="1">DUF1995 domain-containing protein</fullName>
    </recommendedName>
</protein>
<organism evidence="2 3">
    <name type="scientific">Chlamydomonas schloesseri</name>
    <dbReference type="NCBI Taxonomy" id="2026947"/>
    <lineage>
        <taxon>Eukaryota</taxon>
        <taxon>Viridiplantae</taxon>
        <taxon>Chlorophyta</taxon>
        <taxon>core chlorophytes</taxon>
        <taxon>Chlorophyceae</taxon>
        <taxon>CS clade</taxon>
        <taxon>Chlamydomonadales</taxon>
        <taxon>Chlamydomonadaceae</taxon>
        <taxon>Chlamydomonas</taxon>
    </lineage>
</organism>
<proteinExistence type="predicted"/>
<evidence type="ECO:0000313" key="2">
    <source>
        <dbReference type="EMBL" id="KAG2448299.1"/>
    </source>
</evidence>
<dbReference type="InterPro" id="IPR018962">
    <property type="entry name" value="DUF1995"/>
</dbReference>
<dbReference type="Proteomes" id="UP000613740">
    <property type="component" value="Unassembled WGS sequence"/>
</dbReference>